<keyword evidence="2" id="KW-1185">Reference proteome</keyword>
<dbReference type="RefSeq" id="WP_274047002.1">
    <property type="nucleotide sequence ID" value="NZ_JANCPR020000038.1"/>
</dbReference>
<name>A0ABT7A608_9ACTN</name>
<gene>
    <name evidence="1" type="ORF">NMN56_030860</name>
</gene>
<reference evidence="1 2" key="1">
    <citation type="submission" date="2023-05" db="EMBL/GenBank/DDBJ databases">
        <title>Streptantibioticus silvisoli sp. nov., acidotolerant actinomycetes 1 from pine litter.</title>
        <authorList>
            <person name="Swiecimska M."/>
            <person name="Golinska P."/>
            <person name="Sangal V."/>
            <person name="Wachnowicz B."/>
            <person name="Goodfellow M."/>
        </authorList>
    </citation>
    <scope>NUCLEOTIDE SEQUENCE [LARGE SCALE GENOMIC DNA]</scope>
    <source>
        <strain evidence="1 2">DSM 42109</strain>
    </source>
</reference>
<proteinExistence type="predicted"/>
<comment type="caution">
    <text evidence="1">The sequence shown here is derived from an EMBL/GenBank/DDBJ whole genome shotgun (WGS) entry which is preliminary data.</text>
</comment>
<dbReference type="Proteomes" id="UP001214441">
    <property type="component" value="Unassembled WGS sequence"/>
</dbReference>
<evidence type="ECO:0000313" key="1">
    <source>
        <dbReference type="EMBL" id="MDJ1136271.1"/>
    </source>
</evidence>
<evidence type="ECO:0008006" key="3">
    <source>
        <dbReference type="Google" id="ProtNLM"/>
    </source>
</evidence>
<organism evidence="1 2">
    <name type="scientific">Streptomyces iconiensis</name>
    <dbReference type="NCBI Taxonomy" id="1384038"/>
    <lineage>
        <taxon>Bacteria</taxon>
        <taxon>Bacillati</taxon>
        <taxon>Actinomycetota</taxon>
        <taxon>Actinomycetes</taxon>
        <taxon>Kitasatosporales</taxon>
        <taxon>Streptomycetaceae</taxon>
        <taxon>Streptomyces</taxon>
    </lineage>
</organism>
<accession>A0ABT7A608</accession>
<evidence type="ECO:0000313" key="2">
    <source>
        <dbReference type="Proteomes" id="UP001214441"/>
    </source>
</evidence>
<protein>
    <recommendedName>
        <fullName evidence="3">IrrE N-terminal-like domain-containing protein</fullName>
    </recommendedName>
</protein>
<dbReference type="EMBL" id="JANCPR020000038">
    <property type="protein sequence ID" value="MDJ1136271.1"/>
    <property type="molecule type" value="Genomic_DNA"/>
</dbReference>
<sequence length="195" mass="22194">MRREHEDENMWPFPDLLRRPRTVEPGERELRRRIRLRFRRLEVQPPLSVPDLCEAVAQERGREIELRPLAVPACGPQGLWLDLPAADVIVFQERTSRVHQDHIVLHELSHIVAGHRGCAGVEGLRRAFPALSDAAIRRVLQRHSYSGAEEREAEMIATIIGEWASVLDEIVPPGRCGDRAGARVRGILGDHRGWQ</sequence>